<evidence type="ECO:0000313" key="4">
    <source>
        <dbReference type="Proteomes" id="UP000313849"/>
    </source>
</evidence>
<dbReference type="CDD" id="cd00882">
    <property type="entry name" value="Ras_like_GTPase"/>
    <property type="match status" value="1"/>
</dbReference>
<feature type="region of interest" description="Disordered" evidence="1">
    <location>
        <begin position="1"/>
        <end position="55"/>
    </location>
</feature>
<feature type="compositionally biased region" description="Low complexity" evidence="1">
    <location>
        <begin position="194"/>
        <end position="205"/>
    </location>
</feature>
<feature type="compositionally biased region" description="Low complexity" evidence="1">
    <location>
        <begin position="31"/>
        <end position="43"/>
    </location>
</feature>
<evidence type="ECO:0000256" key="1">
    <source>
        <dbReference type="SAM" id="MobiDB-lite"/>
    </source>
</evidence>
<name>A0A5C5BDW3_9MICO</name>
<feature type="region of interest" description="Disordered" evidence="1">
    <location>
        <begin position="688"/>
        <end position="754"/>
    </location>
</feature>
<dbReference type="Pfam" id="PF00350">
    <property type="entry name" value="Dynamin_N"/>
    <property type="match status" value="1"/>
</dbReference>
<keyword evidence="4" id="KW-1185">Reference proteome</keyword>
<feature type="compositionally biased region" description="Gly residues" evidence="1">
    <location>
        <begin position="703"/>
        <end position="714"/>
    </location>
</feature>
<dbReference type="AlphaFoldDB" id="A0A5C5BDW3"/>
<feature type="compositionally biased region" description="Gly residues" evidence="1">
    <location>
        <begin position="730"/>
        <end position="739"/>
    </location>
</feature>
<reference evidence="3 4" key="1">
    <citation type="submission" date="2019-06" db="EMBL/GenBank/DDBJ databases">
        <title>Draft genome sequence of Miniimonas arenae KCTC 19750T isolated from sea sand.</title>
        <authorList>
            <person name="Park S.-J."/>
        </authorList>
    </citation>
    <scope>NUCLEOTIDE SEQUENCE [LARGE SCALE GENOMIC DNA]</scope>
    <source>
        <strain evidence="3 4">KCTC 19750</strain>
    </source>
</reference>
<protein>
    <submittedName>
        <fullName evidence="3">ABC transporter</fullName>
    </submittedName>
</protein>
<dbReference type="RefSeq" id="WP_139986862.1">
    <property type="nucleotide sequence ID" value="NZ_VENP01000025.1"/>
</dbReference>
<comment type="caution">
    <text evidence="3">The sequence shown here is derived from an EMBL/GenBank/DDBJ whole genome shotgun (WGS) entry which is preliminary data.</text>
</comment>
<accession>A0A5C5BDW3</accession>
<evidence type="ECO:0000259" key="2">
    <source>
        <dbReference type="Pfam" id="PF00350"/>
    </source>
</evidence>
<feature type="domain" description="Dynamin N-terminal" evidence="2">
    <location>
        <begin position="119"/>
        <end position="265"/>
    </location>
</feature>
<gene>
    <name evidence="3" type="ORF">FH969_08095</name>
</gene>
<dbReference type="OrthoDB" id="207675at2"/>
<sequence>MSDERATQPPPEPTADWTALPSPLPSPAPASAPSQSTATQTPEPAAPPAPAADLAADEANARARLVGAVDVVRGRLTATTLPLDGVGVPEQRARRRELLDQIDDYLLPRLRTDGAPLLVVVGGSTGAGKSTLVNSLLGAPLTTPGVLRPTTRSPVLVHHPSDGPWFAPERILPTLARVATTTGPPTTPGGTAGTAGTAATAPAPTDRSTPGGARALRLAPYAGMPPGLALLDAPDIDSIEQANRELATQLLAAADLWLFTTTAARYADAVPWELLRGAAARRAQVALVLDRVDPGSDLVVADLARLAREQGLGDAPLFVVPEAELDASGMLPERAVADVAGWLTDLGGSSHARDVVALATRDGVVMDLVGAVEQIADAADAQAESAARLTAVVTTAYADARTQVRQATSDGAMLRGEVLTRWQDFVGASDVMRSVERGVGKVRDSVAAFFRGGRPSAQPVETAIAHGLEAVTMDALEGARERVRSAWRADPAGATILVDASATAGVTGASTADLRAAIAQQIRGWQEDVLAVVRDQGEDRRGLARALSFGVNGLGVSLMLVVFAGTGGVTGVELGIAGGTAVLAQKVLEAAFGDDAVRRLTEQAQARLEERLGSLLTADAAIALTAVTALGVSDADGPALRRAAQEVASAAAAERAVRVDHARPEALTAPGPALRGAHLRGVADAALSPYGGAHPSHAPDGEPGLGGPAAGGAAAGEAPRRPGFWRRLFGGSGDPGGSGDTRNESGWGDPGQRR</sequence>
<dbReference type="InterPro" id="IPR045063">
    <property type="entry name" value="Dynamin_N"/>
</dbReference>
<dbReference type="SUPFAM" id="SSF52540">
    <property type="entry name" value="P-loop containing nucleoside triphosphate hydrolases"/>
    <property type="match status" value="1"/>
</dbReference>
<organism evidence="3 4">
    <name type="scientific">Miniimonas arenae</name>
    <dbReference type="NCBI Taxonomy" id="676201"/>
    <lineage>
        <taxon>Bacteria</taxon>
        <taxon>Bacillati</taxon>
        <taxon>Actinomycetota</taxon>
        <taxon>Actinomycetes</taxon>
        <taxon>Micrococcales</taxon>
        <taxon>Beutenbergiaceae</taxon>
        <taxon>Miniimonas</taxon>
    </lineage>
</organism>
<dbReference type="Proteomes" id="UP000313849">
    <property type="component" value="Unassembled WGS sequence"/>
</dbReference>
<dbReference type="EMBL" id="VENP01000025">
    <property type="protein sequence ID" value="TNU74095.1"/>
    <property type="molecule type" value="Genomic_DNA"/>
</dbReference>
<proteinExistence type="predicted"/>
<dbReference type="Gene3D" id="3.40.50.300">
    <property type="entry name" value="P-loop containing nucleotide triphosphate hydrolases"/>
    <property type="match status" value="1"/>
</dbReference>
<feature type="region of interest" description="Disordered" evidence="1">
    <location>
        <begin position="180"/>
        <end position="210"/>
    </location>
</feature>
<dbReference type="InterPro" id="IPR027417">
    <property type="entry name" value="P-loop_NTPase"/>
</dbReference>
<evidence type="ECO:0000313" key="3">
    <source>
        <dbReference type="EMBL" id="TNU74095.1"/>
    </source>
</evidence>